<reference evidence="14" key="1">
    <citation type="submission" date="2018-05" db="EMBL/GenBank/DDBJ databases">
        <authorList>
            <person name="Datahose"/>
        </authorList>
    </citation>
    <scope>NUCLEOTIDE SEQUENCE</scope>
</reference>
<feature type="domain" description="P-type" evidence="13">
    <location>
        <begin position="33"/>
        <end position="74"/>
    </location>
</feature>
<accession>A0AAX7T0D7</accession>
<dbReference type="FunFam" id="3.20.20.80:FF:000016">
    <property type="entry name" value="Maltase-glucoamylase, intestinal"/>
    <property type="match status" value="2"/>
</dbReference>
<reference evidence="14" key="3">
    <citation type="submission" date="2025-09" db="UniProtKB">
        <authorList>
            <consortium name="Ensembl"/>
        </authorList>
    </citation>
    <scope>IDENTIFICATION</scope>
</reference>
<keyword evidence="9" id="KW-0325">Glycoprotein</keyword>
<dbReference type="CDD" id="cd14752">
    <property type="entry name" value="GH31_N"/>
    <property type="match status" value="2"/>
</dbReference>
<dbReference type="Gene3D" id="2.60.40.1180">
    <property type="entry name" value="Golgi alpha-mannosidase II"/>
    <property type="match status" value="4"/>
</dbReference>
<keyword evidence="6" id="KW-0378">Hydrolase</keyword>
<dbReference type="InterPro" id="IPR030459">
    <property type="entry name" value="Glyco_hydro_31_CS"/>
</dbReference>
<comment type="similarity">
    <text evidence="3">Belongs to the glycosyl hydrolase 31 family.</text>
</comment>
<evidence type="ECO:0000256" key="2">
    <source>
        <dbReference type="ARBA" id="ARBA00004370"/>
    </source>
</evidence>
<dbReference type="PROSITE" id="PS00707">
    <property type="entry name" value="GLYCOSYL_HYDROL_F31_2"/>
    <property type="match status" value="1"/>
</dbReference>
<dbReference type="GO" id="GO:0004558">
    <property type="term" value="F:alpha-1,4-glucosidase activity"/>
    <property type="evidence" value="ECO:0007669"/>
    <property type="project" value="TreeGrafter"/>
</dbReference>
<dbReference type="CDD" id="cd00111">
    <property type="entry name" value="Trefoil"/>
    <property type="match status" value="2"/>
</dbReference>
<dbReference type="InterPro" id="IPR025887">
    <property type="entry name" value="Glyco_hydro_31_N_dom"/>
</dbReference>
<proteinExistence type="inferred from homology"/>
<dbReference type="InterPro" id="IPR011013">
    <property type="entry name" value="Gal_mutarotase_sf_dom"/>
</dbReference>
<evidence type="ECO:0000256" key="7">
    <source>
        <dbReference type="ARBA" id="ARBA00023136"/>
    </source>
</evidence>
<dbReference type="InterPro" id="IPR048395">
    <property type="entry name" value="Glyco_hydro_31_C"/>
</dbReference>
<dbReference type="Pfam" id="PF21365">
    <property type="entry name" value="Glyco_hydro_31_3rd"/>
    <property type="match status" value="2"/>
</dbReference>
<evidence type="ECO:0000256" key="3">
    <source>
        <dbReference type="ARBA" id="ARBA00007806"/>
    </source>
</evidence>
<evidence type="ECO:0000256" key="12">
    <source>
        <dbReference type="PROSITE-ProRule" id="PRU00779"/>
    </source>
</evidence>
<dbReference type="PROSITE" id="PS00129">
    <property type="entry name" value="GLYCOSYL_HYDROL_F31_1"/>
    <property type="match status" value="1"/>
</dbReference>
<dbReference type="CDD" id="cd06602">
    <property type="entry name" value="GH31_MGAM_SI_GAA"/>
    <property type="match status" value="2"/>
</dbReference>
<dbReference type="SUPFAM" id="SSF51011">
    <property type="entry name" value="Glycosyl hydrolase domain"/>
    <property type="match status" value="2"/>
</dbReference>
<name>A0AAX7T0D7_ASTCA</name>
<dbReference type="FunFam" id="2.60.40.1180:FF:000001">
    <property type="entry name" value="Maltase-glucoamylase, intestinal"/>
    <property type="match status" value="2"/>
</dbReference>
<dbReference type="GO" id="GO:0030246">
    <property type="term" value="F:carbohydrate binding"/>
    <property type="evidence" value="ECO:0007669"/>
    <property type="project" value="InterPro"/>
</dbReference>
<dbReference type="Pfam" id="PF13802">
    <property type="entry name" value="Gal_mutarotas_2"/>
    <property type="match status" value="2"/>
</dbReference>
<dbReference type="InterPro" id="IPR017853">
    <property type="entry name" value="GH"/>
</dbReference>
<evidence type="ECO:0000256" key="10">
    <source>
        <dbReference type="ARBA" id="ARBA00023295"/>
    </source>
</evidence>
<dbReference type="Pfam" id="PF01055">
    <property type="entry name" value="Glyco_hydro_31_2nd"/>
    <property type="match status" value="2"/>
</dbReference>
<dbReference type="InterPro" id="IPR000322">
    <property type="entry name" value="Glyco_hydro_31_TIM"/>
</dbReference>
<dbReference type="InterPro" id="IPR013780">
    <property type="entry name" value="Glyco_hydro_b"/>
</dbReference>
<evidence type="ECO:0000256" key="5">
    <source>
        <dbReference type="ARBA" id="ARBA00022729"/>
    </source>
</evidence>
<dbReference type="InterPro" id="IPR044913">
    <property type="entry name" value="P_trefoil_dom_sf"/>
</dbReference>
<comment type="subcellular location">
    <subcellularLocation>
        <location evidence="2">Membrane</location>
    </subcellularLocation>
</comment>
<dbReference type="InterPro" id="IPR000519">
    <property type="entry name" value="P_trefoil_dom"/>
</dbReference>
<evidence type="ECO:0000256" key="6">
    <source>
        <dbReference type="ARBA" id="ARBA00022801"/>
    </source>
</evidence>
<keyword evidence="15" id="KW-1185">Reference proteome</keyword>
<evidence type="ECO:0000313" key="14">
    <source>
        <dbReference type="Ensembl" id="ENSACLP00000050218.1"/>
    </source>
</evidence>
<dbReference type="GeneTree" id="ENSGT00940000164162"/>
<protein>
    <recommendedName>
        <fullName evidence="4">alpha-glucosidase</fullName>
        <ecNumber evidence="4">3.2.1.20</ecNumber>
    </recommendedName>
    <alternativeName>
        <fullName evidence="11">Maltase</fullName>
    </alternativeName>
</protein>
<dbReference type="GO" id="GO:0016020">
    <property type="term" value="C:membrane"/>
    <property type="evidence" value="ECO:0007669"/>
    <property type="project" value="UniProtKB-SubCell"/>
</dbReference>
<dbReference type="PANTHER" id="PTHR22762:SF133">
    <property type="entry name" value="P-TYPE DOMAIN-CONTAINING PROTEIN"/>
    <property type="match status" value="1"/>
</dbReference>
<sequence>MGRRRFSGLGVTLMDLFMPMTATAITFLVLSATTVSAVKKGRQQQCTEQAKCEARGCCWSPRDESNVPWCFFPTNHGYTVESQDSSSPYGKTHSPLILSCFGTHVLTNRGKLSGLLIYDPNSNRFEVPHEHISSLPSNPSIPISSTLFDTTIAPLVFEDQYIQLSARLPSHNIYGLGEHVHRQYRHDTNWKTWPIFTRDAFPNGGTHNLYGHYPFFLCLEDESGKSFGVFLLNSNAMDVTLQPAPAVTYRTIGGLLDFYIVFGDTPEQVVQEFLELTGRPVMPPYWSLGFQLSRWNYTNLDIVKETVERNRAVGLPYDVQYTDIDYMENKKDFTYDKLNYTELPRFADYLHERGQKYILILDPAIATSKRVGDAPYESYDRGTAKNAWVTESDGKTPLIGEVWPGETVFPDYTNPNCIDWWVDEYERFSKEVKHDALWIDMNEIANFKQGSSKGCAVNKLNYPPYIPKILDDLMYSKTLCMDAKQTWGNHYDVHSLYGYSMVLATKKAMDRVFGENRSMMLTRSSFPGVGKYSGHWLGDNAATWNDMKWAIPGMLEFGLFGIPYIGADICGFFDDSPEELCRRWMQVGAFYPFSRNHNAEGYKPQDPASYGADSVLVASSKHYLTIRYTLLPYLYTMFYKAHTTGETVVRPVMHEFYSDSETWTVDRQFLWGKHLLITPVLDPGVDMVWGYVPDALWYDYESLTVRKTHMEMYLPADKLGLHIRGGAILPTQEPDVTTTYSRRNPMGLLIAPDDNGNADGELFWDDGDSRGIISFLIFCLFVCKCVVSGPTFYLEEAGFELTSMGKFEFRDSSERITAKTFSSLKLQVLFLRDLRLTLGETYVLEWEVIRIDCHPEEHADQANCEARGCIWDVSKKWSYAHIHMCFSKTQDSSGMTLDITRNRKYRSSGRPQSRDIDTLRVEINYHTGEMLQFKIFDPNTKRYEVPVGLSLPATPETDENKRLYKVVIVNEPFGIQVIRKSTGTVIWDSSVPGFTFSDMFIQVSTKLPSQYVYGFGETEHLTYKHDLNYHTWGMFAKDQPPGYKMNCYGVHPFYMGLENTADAHGVLLLNSNAMDVTFLPDPALTYRTLGGILDFYMVLGPTPEMVVQEYTELIGRPVLPAYWSLGFQLCRYGYANDKEIADLYKDMRAAAIPYDVQYADIDYMERQLDFVLDSEFKGLPALVDSMRKEGMRFIFILVMTYYSHCLPLDTQDLCIFISRIPSYTAFPDFFRPETAQWWHQEIKEFYEKTMKFDGLWIDMNEPASFVHGTVDGKCLGDPKLENPPYMPPLESKHLGLNHKTLCMNSEQILSDGTRVRHYDVHNLYGWSHTKPTYDALLDVTGKRGIVVTRSTYPSSGKWAGHWLGDNNASWDQLYKSIIGMMEFSLFGIPYTGADICGFFNKPDYEMCLRWMQLGAFYPYSRNHNGKGNPRQDPVAWDKPFAEASRDVLNIRYTLLPYLYTLMYEAHTKGNTVIRPLLHEFVDDKSTWEIYKQFLWGPALLISPALDPVCFTNVNGYLPNARWYDYHTAGDVGVRGQMINMPTPLDHINLHIRGGYILPWQKPENTTYYSRKNPLGLIVPLSDSGTAEGSLFWDDGEGIGK</sequence>
<dbReference type="GO" id="GO:0005975">
    <property type="term" value="P:carbohydrate metabolic process"/>
    <property type="evidence" value="ECO:0007669"/>
    <property type="project" value="InterPro"/>
</dbReference>
<keyword evidence="7" id="KW-0472">Membrane</keyword>
<dbReference type="SMART" id="SM00018">
    <property type="entry name" value="PD"/>
    <property type="match status" value="1"/>
</dbReference>
<evidence type="ECO:0000313" key="15">
    <source>
        <dbReference type="Proteomes" id="UP000265100"/>
    </source>
</evidence>
<dbReference type="Pfam" id="PF00088">
    <property type="entry name" value="Trefoil"/>
    <property type="match status" value="2"/>
</dbReference>
<comment type="catalytic activity">
    <reaction evidence="1">
        <text>Hydrolysis of terminal, non-reducing (1-&gt;4)-linked alpha-D-glucose residues with release of alpha-D-glucose.</text>
        <dbReference type="EC" id="3.2.1.20"/>
    </reaction>
</comment>
<dbReference type="EC" id="3.2.1.20" evidence="4"/>
<evidence type="ECO:0000256" key="11">
    <source>
        <dbReference type="ARBA" id="ARBA00041343"/>
    </source>
</evidence>
<dbReference type="InterPro" id="IPR030458">
    <property type="entry name" value="Glyco_hydro_31_AS"/>
</dbReference>
<dbReference type="PROSITE" id="PS51448">
    <property type="entry name" value="P_TREFOIL_2"/>
    <property type="match status" value="1"/>
</dbReference>
<dbReference type="Proteomes" id="UP000265100">
    <property type="component" value="Chromosome 7"/>
</dbReference>
<evidence type="ECO:0000256" key="4">
    <source>
        <dbReference type="ARBA" id="ARBA00012741"/>
    </source>
</evidence>
<gene>
    <name evidence="14" type="primary">SI</name>
</gene>
<keyword evidence="5" id="KW-0732">Signal</keyword>
<keyword evidence="8" id="KW-1015">Disulfide bond</keyword>
<keyword evidence="10" id="KW-0326">Glycosidase</keyword>
<comment type="caution">
    <text evidence="12">Lacks conserved residue(s) required for the propagation of feature annotation.</text>
</comment>
<reference evidence="14" key="2">
    <citation type="submission" date="2025-08" db="UniProtKB">
        <authorList>
            <consortium name="Ensembl"/>
        </authorList>
    </citation>
    <scope>IDENTIFICATION</scope>
</reference>
<evidence type="ECO:0000256" key="8">
    <source>
        <dbReference type="ARBA" id="ARBA00023157"/>
    </source>
</evidence>
<dbReference type="Ensembl" id="ENSACLT00000065667.1">
    <property type="protein sequence ID" value="ENSACLP00000050218.1"/>
    <property type="gene ID" value="ENSACLG00000006934.2"/>
</dbReference>
<dbReference type="Gene3D" id="2.60.40.1760">
    <property type="entry name" value="glycosyl hydrolase (family 31)"/>
    <property type="match status" value="2"/>
</dbReference>
<organism evidence="14 15">
    <name type="scientific">Astatotilapia calliptera</name>
    <name type="common">Eastern happy</name>
    <name type="synonym">Chromis callipterus</name>
    <dbReference type="NCBI Taxonomy" id="8154"/>
    <lineage>
        <taxon>Eukaryota</taxon>
        <taxon>Metazoa</taxon>
        <taxon>Chordata</taxon>
        <taxon>Craniata</taxon>
        <taxon>Vertebrata</taxon>
        <taxon>Euteleostomi</taxon>
        <taxon>Actinopterygii</taxon>
        <taxon>Neopterygii</taxon>
        <taxon>Teleostei</taxon>
        <taxon>Neoteleostei</taxon>
        <taxon>Acanthomorphata</taxon>
        <taxon>Ovalentaria</taxon>
        <taxon>Cichlomorphae</taxon>
        <taxon>Cichliformes</taxon>
        <taxon>Cichlidae</taxon>
        <taxon>African cichlids</taxon>
        <taxon>Pseudocrenilabrinae</taxon>
        <taxon>Haplochromini</taxon>
        <taxon>Astatotilapia</taxon>
    </lineage>
</organism>
<dbReference type="SUPFAM" id="SSF51445">
    <property type="entry name" value="(Trans)glycosidases"/>
    <property type="match status" value="2"/>
</dbReference>
<evidence type="ECO:0000256" key="9">
    <source>
        <dbReference type="ARBA" id="ARBA00023180"/>
    </source>
</evidence>
<dbReference type="Gene3D" id="3.20.20.80">
    <property type="entry name" value="Glycosidases"/>
    <property type="match status" value="2"/>
</dbReference>
<evidence type="ECO:0000256" key="1">
    <source>
        <dbReference type="ARBA" id="ARBA00001657"/>
    </source>
</evidence>
<evidence type="ECO:0000259" key="13">
    <source>
        <dbReference type="PROSITE" id="PS51448"/>
    </source>
</evidence>
<dbReference type="SUPFAM" id="SSF74650">
    <property type="entry name" value="Galactose mutarotase-like"/>
    <property type="match status" value="2"/>
</dbReference>
<dbReference type="PANTHER" id="PTHR22762">
    <property type="entry name" value="ALPHA-GLUCOSIDASE"/>
    <property type="match status" value="1"/>
</dbReference>
<dbReference type="Gene3D" id="4.10.110.10">
    <property type="entry name" value="Spasmolytic Protein, domain 1"/>
    <property type="match status" value="2"/>
</dbReference>
<dbReference type="FunFam" id="2.60.40.1760:FF:000001">
    <property type="entry name" value="Maltase-glucoamylase, intestinal"/>
    <property type="match status" value="1"/>
</dbReference>